<evidence type="ECO:0000256" key="3">
    <source>
        <dbReference type="ARBA" id="ARBA00010525"/>
    </source>
</evidence>
<reference evidence="19 20" key="1">
    <citation type="submission" date="2016-03" db="EMBL/GenBank/DDBJ databases">
        <authorList>
            <consortium name="Pathogen Informatics"/>
        </authorList>
    </citation>
    <scope>NUCLEOTIDE SEQUENCE [LARGE SCALE GENOMIC DNA]</scope>
    <source>
        <strain evidence="19 20">NCTC13364</strain>
    </source>
</reference>
<evidence type="ECO:0000256" key="13">
    <source>
        <dbReference type="ARBA" id="ARBA00023136"/>
    </source>
</evidence>
<dbReference type="GO" id="GO:0009279">
    <property type="term" value="C:cell outer membrane"/>
    <property type="evidence" value="ECO:0007669"/>
    <property type="project" value="UniProtKB-SubCell"/>
</dbReference>
<dbReference type="SUPFAM" id="SSF56931">
    <property type="entry name" value="Outer membrane phospholipase A (OMPLA)"/>
    <property type="match status" value="1"/>
</dbReference>
<keyword evidence="9 17" id="KW-0378">Hydrolase</keyword>
<dbReference type="PRINTS" id="PR01486">
    <property type="entry name" value="PHPHLIPASEA1"/>
</dbReference>
<keyword evidence="7 16" id="KW-0479">Metal-binding</keyword>
<evidence type="ECO:0000256" key="7">
    <source>
        <dbReference type="ARBA" id="ARBA00022723"/>
    </source>
</evidence>
<evidence type="ECO:0000256" key="11">
    <source>
        <dbReference type="ARBA" id="ARBA00022963"/>
    </source>
</evidence>
<comment type="function">
    <text evidence="17">Hydrolysis of phosphatidylcholine with phospholipase A2 (EC 3.1.1.4) and phospholipase A1 (EC 3.1.1.32) activities.</text>
</comment>
<dbReference type="PANTHER" id="PTHR40457">
    <property type="entry name" value="PHOSPHOLIPASE A1"/>
    <property type="match status" value="1"/>
</dbReference>
<dbReference type="Pfam" id="PF02253">
    <property type="entry name" value="PLA1"/>
    <property type="match status" value="1"/>
</dbReference>
<evidence type="ECO:0000256" key="1">
    <source>
        <dbReference type="ARBA" id="ARBA00000111"/>
    </source>
</evidence>
<feature type="region of interest" description="Disordered" evidence="18">
    <location>
        <begin position="161"/>
        <end position="185"/>
    </location>
</feature>
<keyword evidence="14 17" id="KW-0998">Cell outer membrane</keyword>
<evidence type="ECO:0000256" key="12">
    <source>
        <dbReference type="ARBA" id="ARBA00023098"/>
    </source>
</evidence>
<feature type="active site" description="Proton acceptor" evidence="15">
    <location>
        <position position="299"/>
    </location>
</feature>
<organism evidence="19 20">
    <name type="scientific">Bordetella ansorpii</name>
    <dbReference type="NCBI Taxonomy" id="288768"/>
    <lineage>
        <taxon>Bacteria</taxon>
        <taxon>Pseudomonadati</taxon>
        <taxon>Pseudomonadota</taxon>
        <taxon>Betaproteobacteria</taxon>
        <taxon>Burkholderiales</taxon>
        <taxon>Alcaligenaceae</taxon>
        <taxon>Bordetella</taxon>
    </lineage>
</organism>
<keyword evidence="10 16" id="KW-0106">Calcium</keyword>
<dbReference type="PANTHER" id="PTHR40457:SF1">
    <property type="entry name" value="PHOSPHOLIPASE A1"/>
    <property type="match status" value="1"/>
</dbReference>
<keyword evidence="5" id="KW-1134">Transmembrane beta strand</keyword>
<evidence type="ECO:0000256" key="18">
    <source>
        <dbReference type="SAM" id="MobiDB-lite"/>
    </source>
</evidence>
<name>A0A146ACL1_9BORD</name>
<keyword evidence="13" id="KW-0472">Membrane</keyword>
<evidence type="ECO:0000256" key="5">
    <source>
        <dbReference type="ARBA" id="ARBA00022452"/>
    </source>
</evidence>
<accession>A0A146ACL1</accession>
<protein>
    <recommendedName>
        <fullName evidence="17">Phospholipase A1</fullName>
        <ecNumber evidence="17">3.1.1.32</ecNumber>
        <ecNumber evidence="17">3.1.1.4</ecNumber>
    </recommendedName>
    <alternativeName>
        <fullName evidence="17">Phosphatidylcholine 1-acylhydrolase</fullName>
    </alternativeName>
</protein>
<dbReference type="GO" id="GO:0004623">
    <property type="term" value="F:phospholipase A2 activity"/>
    <property type="evidence" value="ECO:0007669"/>
    <property type="project" value="UniProtKB-EC"/>
</dbReference>
<evidence type="ECO:0000256" key="4">
    <source>
        <dbReference type="ARBA" id="ARBA00011702"/>
    </source>
</evidence>
<feature type="binding site" description="in dimeric form" evidence="16">
    <location>
        <position position="262"/>
    </location>
    <ligand>
        <name>Ca(2+)</name>
        <dbReference type="ChEBI" id="CHEBI:29108"/>
        <label>1</label>
    </ligand>
</feature>
<evidence type="ECO:0000256" key="16">
    <source>
        <dbReference type="PIRSR" id="PIRSR603187-2"/>
    </source>
</evidence>
<dbReference type="EC" id="3.1.1.32" evidence="17"/>
<keyword evidence="6" id="KW-0812">Transmembrane</keyword>
<keyword evidence="12 17" id="KW-0443">Lipid metabolism</keyword>
<feature type="chain" id="PRO_5019617900" description="Phospholipase A1" evidence="17">
    <location>
        <begin position="34"/>
        <end position="434"/>
    </location>
</feature>
<evidence type="ECO:0000256" key="9">
    <source>
        <dbReference type="ARBA" id="ARBA00022801"/>
    </source>
</evidence>
<evidence type="ECO:0000256" key="15">
    <source>
        <dbReference type="PIRSR" id="PIRSR603187-1"/>
    </source>
</evidence>
<dbReference type="RefSeq" id="WP_066406238.1">
    <property type="nucleotide sequence ID" value="NZ_FKBS01000002.1"/>
</dbReference>
<dbReference type="GO" id="GO:0046872">
    <property type="term" value="F:metal ion binding"/>
    <property type="evidence" value="ECO:0007669"/>
    <property type="project" value="UniProtKB-KW"/>
</dbReference>
<comment type="catalytic activity">
    <reaction evidence="1 17">
        <text>a 1,2-diacyl-sn-glycero-3-phosphocholine + H2O = a 2-acyl-sn-glycero-3-phosphocholine + a fatty acid + H(+)</text>
        <dbReference type="Rhea" id="RHEA:18689"/>
        <dbReference type="ChEBI" id="CHEBI:15377"/>
        <dbReference type="ChEBI" id="CHEBI:15378"/>
        <dbReference type="ChEBI" id="CHEBI:28868"/>
        <dbReference type="ChEBI" id="CHEBI:57643"/>
        <dbReference type="ChEBI" id="CHEBI:57875"/>
        <dbReference type="EC" id="3.1.1.32"/>
    </reaction>
</comment>
<gene>
    <name evidence="19" type="ORF">SAMEA1982600_00006</name>
</gene>
<feature type="signal peptide" evidence="17">
    <location>
        <begin position="1"/>
        <end position="33"/>
    </location>
</feature>
<comment type="catalytic activity">
    <reaction evidence="2 17">
        <text>a 1,2-diacyl-sn-glycero-3-phosphocholine + H2O = a 1-acyl-sn-glycero-3-phosphocholine + a fatty acid + H(+)</text>
        <dbReference type="Rhea" id="RHEA:15801"/>
        <dbReference type="ChEBI" id="CHEBI:15377"/>
        <dbReference type="ChEBI" id="CHEBI:15378"/>
        <dbReference type="ChEBI" id="CHEBI:28868"/>
        <dbReference type="ChEBI" id="CHEBI:57643"/>
        <dbReference type="ChEBI" id="CHEBI:58168"/>
        <dbReference type="EC" id="3.1.1.4"/>
    </reaction>
</comment>
<comment type="similarity">
    <text evidence="3 17">Belongs to the phospholipase A1 family.</text>
</comment>
<dbReference type="EMBL" id="FKBS01000002">
    <property type="protein sequence ID" value="CZZ86692.1"/>
    <property type="molecule type" value="Genomic_DNA"/>
</dbReference>
<feature type="compositionally biased region" description="Polar residues" evidence="18">
    <location>
        <begin position="161"/>
        <end position="176"/>
    </location>
</feature>
<comment type="cofactor">
    <cofactor evidence="17">
        <name>Ca(2+)</name>
        <dbReference type="ChEBI" id="CHEBI:29108"/>
    </cofactor>
    <text evidence="17">Binds 1 Ca(2+) ion per monomer. In the dimeric form the Ca(2+) is bound by different amino acids with binding of each Ca(2+) shared with ligands coming from each monomer. The Ca(2+) ion may have a role in catalysis.</text>
</comment>
<evidence type="ECO:0000313" key="19">
    <source>
        <dbReference type="EMBL" id="CZZ86692.1"/>
    </source>
</evidence>
<evidence type="ECO:0000313" key="20">
    <source>
        <dbReference type="Proteomes" id="UP000077037"/>
    </source>
</evidence>
<evidence type="ECO:0000256" key="8">
    <source>
        <dbReference type="ARBA" id="ARBA00022729"/>
    </source>
</evidence>
<dbReference type="EC" id="3.1.1.4" evidence="17"/>
<proteinExistence type="inferred from homology"/>
<dbReference type="GO" id="GO:0008970">
    <property type="term" value="F:phospholipase A1 activity"/>
    <property type="evidence" value="ECO:0007669"/>
    <property type="project" value="UniProtKB-EC"/>
</dbReference>
<dbReference type="OrthoDB" id="188433at2"/>
<evidence type="ECO:0000256" key="2">
    <source>
        <dbReference type="ARBA" id="ARBA00001604"/>
    </source>
</evidence>
<feature type="active site" description="Nucleophile" evidence="15">
    <location>
        <position position="301"/>
    </location>
</feature>
<dbReference type="AlphaFoldDB" id="A0A146ACL1"/>
<evidence type="ECO:0000256" key="6">
    <source>
        <dbReference type="ARBA" id="ARBA00022692"/>
    </source>
</evidence>
<dbReference type="Proteomes" id="UP000077037">
    <property type="component" value="Unassembled WGS sequence"/>
</dbReference>
<evidence type="ECO:0000256" key="14">
    <source>
        <dbReference type="ARBA" id="ARBA00023237"/>
    </source>
</evidence>
<keyword evidence="8 17" id="KW-0732">Signal</keyword>
<dbReference type="InterPro" id="IPR036541">
    <property type="entry name" value="PLipase_A1_sf"/>
</dbReference>
<comment type="subunit">
    <text evidence="4 17">Homodimer; dimerization is reversible, and the dimeric form is the active one.</text>
</comment>
<keyword evidence="11 17" id="KW-0442">Lipid degradation</keyword>
<dbReference type="Gene3D" id="2.40.230.10">
    <property type="entry name" value="Phospholipase A1"/>
    <property type="match status" value="1"/>
</dbReference>
<sequence length="434" mass="47529">MQASAPSAFPSRHAWRTIFAAATLAAACTPALAGVTYKLDRPAASPGDTVRLEAVYFNDGGTSVRWNAPRQLVLQWRSAAGVMRTVATLPGEPAILTIPVNNFARVAWDVVVPTQARGVQAVSIEGEPALLALEATGRDDGRSITAAPANVPVVDARTGQPLSDAQVTQAGASPTSGPAPEAAVAGRAPVDHNSGFDTFRSALSAYQPSYFVVGTRERTSARFQLSAKYRLFTPPSDRPATFAENLYLGYTQTSLWDLEGDSKPFVDTTFNPSFFWLKDDVWQSANQNWRLGMNVGVEHMSNGKDGADSRSINDGYIQPSLHYRFDSGSTLSFGPKIKGYFGKASENKDYSDYAGHVDWNVRWALDNGPVLSAMYRQGDQRRRTTQVDFAWPLRSWFDMNGYVHLQYFNGYGETLLGYNQRNESQFRIGVSIVP</sequence>
<evidence type="ECO:0000256" key="10">
    <source>
        <dbReference type="ARBA" id="ARBA00022837"/>
    </source>
</evidence>
<evidence type="ECO:0000256" key="17">
    <source>
        <dbReference type="RuleBase" id="RU366027"/>
    </source>
</evidence>
<dbReference type="InterPro" id="IPR003187">
    <property type="entry name" value="PLipase_A1"/>
</dbReference>
<dbReference type="GO" id="GO:0016042">
    <property type="term" value="P:lipid catabolic process"/>
    <property type="evidence" value="ECO:0007669"/>
    <property type="project" value="UniProtKB-KW"/>
</dbReference>
<comment type="subcellular location">
    <subcellularLocation>
        <location evidence="17">Cell outer membrane</location>
        <topology evidence="17">Multi-pass membrane protein</topology>
    </subcellularLocation>
    <text evidence="17">One of the very few enzymes located there.</text>
</comment>
<feature type="binding site" description="in dimeric form" evidence="16">
    <location>
        <position position="309"/>
    </location>
    <ligand>
        <name>Ca(2+)</name>
        <dbReference type="ChEBI" id="CHEBI:29108"/>
        <label>1</label>
    </ligand>
</feature>